<organism evidence="3 4">
    <name type="scientific">Natronocella acetinitrilica</name>
    <dbReference type="NCBI Taxonomy" id="414046"/>
    <lineage>
        <taxon>Bacteria</taxon>
        <taxon>Pseudomonadati</taxon>
        <taxon>Pseudomonadota</taxon>
        <taxon>Gammaproteobacteria</taxon>
        <taxon>Chromatiales</taxon>
        <taxon>Ectothiorhodospiraceae</taxon>
        <taxon>Natronocella</taxon>
    </lineage>
</organism>
<reference evidence="3" key="1">
    <citation type="submission" date="2022-03" db="EMBL/GenBank/DDBJ databases">
        <title>Genomic Encyclopedia of Type Strains, Phase III (KMG-III): the genomes of soil and plant-associated and newly described type strains.</title>
        <authorList>
            <person name="Whitman W."/>
        </authorList>
    </citation>
    <scope>NUCLEOTIDE SEQUENCE</scope>
    <source>
        <strain evidence="3">ANL 6-2</strain>
    </source>
</reference>
<evidence type="ECO:0000313" key="4">
    <source>
        <dbReference type="Proteomes" id="UP001205843"/>
    </source>
</evidence>
<proteinExistence type="predicted"/>
<keyword evidence="2" id="KW-0732">Signal</keyword>
<gene>
    <name evidence="3" type="ORF">J2T57_002615</name>
</gene>
<feature type="chain" id="PRO_5042103624" description="Ig-like domain-containing protein" evidence="2">
    <location>
        <begin position="25"/>
        <end position="145"/>
    </location>
</feature>
<feature type="region of interest" description="Disordered" evidence="1">
    <location>
        <begin position="125"/>
        <end position="145"/>
    </location>
</feature>
<evidence type="ECO:0000256" key="1">
    <source>
        <dbReference type="SAM" id="MobiDB-lite"/>
    </source>
</evidence>
<dbReference type="RefSeq" id="WP_253478944.1">
    <property type="nucleotide sequence ID" value="NZ_JALJXV010000006.1"/>
</dbReference>
<dbReference type="Proteomes" id="UP001205843">
    <property type="component" value="Unassembled WGS sequence"/>
</dbReference>
<name>A0AAE3G452_9GAMM</name>
<dbReference type="EMBL" id="JALJXV010000006">
    <property type="protein sequence ID" value="MCP1675465.1"/>
    <property type="molecule type" value="Genomic_DNA"/>
</dbReference>
<comment type="caution">
    <text evidence="3">The sequence shown here is derived from an EMBL/GenBank/DDBJ whole genome shotgun (WGS) entry which is preliminary data.</text>
</comment>
<protein>
    <recommendedName>
        <fullName evidence="5">Ig-like domain-containing protein</fullName>
    </recommendedName>
</protein>
<sequence length="145" mass="15757">MMGILYRILIAACFAFAAIALAHAGQPTDWEPPVIPIAWDGPDTRMDGTPLDRATEVSHYTLLCGTEEGGPYDAASYQIPGLSDEGEHDADLVEFLPEPGTYYCRMTATDTDGLTSNYSAEELELTREQAPPGSPTNVVTFRLED</sequence>
<evidence type="ECO:0000256" key="2">
    <source>
        <dbReference type="SAM" id="SignalP"/>
    </source>
</evidence>
<keyword evidence="4" id="KW-1185">Reference proteome</keyword>
<accession>A0AAE3G452</accession>
<evidence type="ECO:0008006" key="5">
    <source>
        <dbReference type="Google" id="ProtNLM"/>
    </source>
</evidence>
<feature type="signal peptide" evidence="2">
    <location>
        <begin position="1"/>
        <end position="24"/>
    </location>
</feature>
<dbReference type="AlphaFoldDB" id="A0AAE3G452"/>
<evidence type="ECO:0000313" key="3">
    <source>
        <dbReference type="EMBL" id="MCP1675465.1"/>
    </source>
</evidence>